<evidence type="ECO:0000313" key="3">
    <source>
        <dbReference type="Proteomes" id="UP000244441"/>
    </source>
</evidence>
<keyword evidence="2" id="KW-0456">Lyase</keyword>
<dbReference type="SUPFAM" id="SSF51126">
    <property type="entry name" value="Pectin lyase-like"/>
    <property type="match status" value="1"/>
</dbReference>
<reference evidence="2 3" key="1">
    <citation type="submission" date="2018-01" db="EMBL/GenBank/DDBJ databases">
        <title>Genome sequence of a Cantenovulum-like bacteria.</title>
        <authorList>
            <person name="Tan W.R."/>
            <person name="Lau N.-S."/>
            <person name="Go F."/>
            <person name="Amirul A.-A.A."/>
        </authorList>
    </citation>
    <scope>NUCLEOTIDE SEQUENCE [LARGE SCALE GENOMIC DNA]</scope>
    <source>
        <strain evidence="2 3">CCB-QB4</strain>
    </source>
</reference>
<feature type="region of interest" description="Disordered" evidence="1">
    <location>
        <begin position="1"/>
        <end position="25"/>
    </location>
</feature>
<accession>A0A2S0VXN5</accession>
<dbReference type="InterPro" id="IPR013783">
    <property type="entry name" value="Ig-like_fold"/>
</dbReference>
<protein>
    <submittedName>
        <fullName evidence="2">Polysaccharide Lyase</fullName>
    </submittedName>
</protein>
<dbReference type="GO" id="GO:0016829">
    <property type="term" value="F:lyase activity"/>
    <property type="evidence" value="ECO:0007669"/>
    <property type="project" value="UniProtKB-KW"/>
</dbReference>
<dbReference type="InterPro" id="IPR039513">
    <property type="entry name" value="PL-6"/>
</dbReference>
<dbReference type="InterPro" id="IPR012334">
    <property type="entry name" value="Pectin_lyas_fold"/>
</dbReference>
<dbReference type="CDD" id="cd14251">
    <property type="entry name" value="PL-6"/>
    <property type="match status" value="1"/>
</dbReference>
<dbReference type="InterPro" id="IPR010221">
    <property type="entry name" value="VCBS_dom"/>
</dbReference>
<dbReference type="AlphaFoldDB" id="A0A2S0VXN5"/>
<dbReference type="Gene3D" id="2.60.120.260">
    <property type="entry name" value="Galactose-binding domain-like"/>
    <property type="match status" value="2"/>
</dbReference>
<dbReference type="Gene3D" id="2.160.20.10">
    <property type="entry name" value="Single-stranded right-handed beta-helix, Pectin lyase-like"/>
    <property type="match status" value="1"/>
</dbReference>
<evidence type="ECO:0000313" key="2">
    <source>
        <dbReference type="EMBL" id="AWB68958.1"/>
    </source>
</evidence>
<dbReference type="Proteomes" id="UP000244441">
    <property type="component" value="Chromosome"/>
</dbReference>
<dbReference type="OrthoDB" id="6475864at2"/>
<feature type="region of interest" description="Disordered" evidence="1">
    <location>
        <begin position="689"/>
        <end position="715"/>
    </location>
</feature>
<organism evidence="2 3">
    <name type="scientific">Saccharobesus litoralis</name>
    <dbReference type="NCBI Taxonomy" id="2172099"/>
    <lineage>
        <taxon>Bacteria</taxon>
        <taxon>Pseudomonadati</taxon>
        <taxon>Pseudomonadota</taxon>
        <taxon>Gammaproteobacteria</taxon>
        <taxon>Alteromonadales</taxon>
        <taxon>Alteromonadaceae</taxon>
        <taxon>Saccharobesus</taxon>
    </lineage>
</organism>
<name>A0A2S0VXN5_9ALTE</name>
<dbReference type="NCBIfam" id="TIGR01965">
    <property type="entry name" value="VCBS_repeat"/>
    <property type="match status" value="2"/>
</dbReference>
<gene>
    <name evidence="2" type="ORF">C2869_07275</name>
</gene>
<dbReference type="InterPro" id="IPR011050">
    <property type="entry name" value="Pectin_lyase_fold/virulence"/>
</dbReference>
<feature type="compositionally biased region" description="Polar residues" evidence="1">
    <location>
        <begin position="693"/>
        <end position="715"/>
    </location>
</feature>
<sequence>MGCGSGSEDTTTVDDDIQQPKQNTAAKITGDITATVTEPNDITVNRQLTIDDPDEGEAQFTVVPATASQYGTYEVSASGNWIYELDRTNADVKALSLGQTITDTFQISSVDGTKVTINIKINGAENQQTNHAATFSGDSAVSINQNHSQAVSGKLTVSDIDTGEDAVQVQTNVSTTYGQFSIDSSGNWNYQLNVSKPEISNLTDGNQLYEDIYIYSVDGTASAISIEVKGIASQPSIVTTPDDTVPTINCTQTVNSIYQLESAASFTMTPGETLCLAAGNYTGLDLEFGGVGSADKPITIAAEEPGKVIIGGEVAVAMTGEYVVLQGFVFKDGTIDNTIIQTRANSSTPCNYCRITENAIIDMDEGLTDSTKWLYIYGAYNRIDHNWFAGKTTRGALLAIDRYKPDGVDIKDMEVDHAIIDHNYFGDRPPVNGQAYAASSDNEYEAIRIGTSDSHMGDSYSQVKYNYFERIQGEAEVISNKSGNNTISHNTIRDSYGSIVTRHGEYATINNNFIFGDDHPFSGGIRIVDGNHTVVNNYVQGARYQNSNWNGGIVLTSSNGSTSNGYQDVENVLVAHNTIVDSVNSLNVFGGKESTKADSVYFVNNLIANAIGAVVKNANDMPSNSTFSNNTVYGQSLADNGASSISGLTFSDPQLELASDNLYRPSSNSSYLDADTNVAIGNFTLPTHDMDGQSRSSTNLVGADTSSNDSVTMAPLTASQVGPKSYRPAYSKGYVKKVMISNHDFDTGDTSGWTNNGAQITSDTQDVFSRGASIKLDSVNANIEQNVYIQANTYYTFSAFIKGIGRLSVVVDGQTYSTDVNNSNYQFTSVSFHSGSATQATLRAVMDDTVKQKANILNANFDNKQTDWQVYEGSGIGQVQDSSNSASGADGSIKFKYDSTKGDNGTPHDPYIAQEIDVLANTDYTLSMYVLEKSNKDAQVKYGVYTTDIANILASHIADVSQLGDAPKGDDSFRQTTLTFNSGTNTKLTVFAQYQGDGSEIRVDDFSLTYDGSPIAGDVALFDSLRLVSHTQAAN</sequence>
<dbReference type="Gene3D" id="2.60.40.10">
    <property type="entry name" value="Immunoglobulins"/>
    <property type="match status" value="2"/>
</dbReference>
<dbReference type="InterPro" id="IPR006626">
    <property type="entry name" value="PbH1"/>
</dbReference>
<dbReference type="Pfam" id="PF14592">
    <property type="entry name" value="Chondroitinas_B"/>
    <property type="match status" value="1"/>
</dbReference>
<keyword evidence="3" id="KW-1185">Reference proteome</keyword>
<dbReference type="SMART" id="SM00710">
    <property type="entry name" value="PbH1"/>
    <property type="match status" value="5"/>
</dbReference>
<evidence type="ECO:0000256" key="1">
    <source>
        <dbReference type="SAM" id="MobiDB-lite"/>
    </source>
</evidence>
<proteinExistence type="predicted"/>
<dbReference type="KEGG" id="cate:C2869_07275"/>
<dbReference type="EMBL" id="CP026604">
    <property type="protein sequence ID" value="AWB68958.1"/>
    <property type="molecule type" value="Genomic_DNA"/>
</dbReference>